<dbReference type="Gene3D" id="1.10.30.50">
    <property type="match status" value="1"/>
</dbReference>
<name>A0A6C0AI01_9ZZZZ</name>
<dbReference type="AlphaFoldDB" id="A0A6C0AI01"/>
<evidence type="ECO:0000313" key="1">
    <source>
        <dbReference type="EMBL" id="QHS79090.1"/>
    </source>
</evidence>
<organism evidence="1">
    <name type="scientific">viral metagenome</name>
    <dbReference type="NCBI Taxonomy" id="1070528"/>
    <lineage>
        <taxon>unclassified sequences</taxon>
        <taxon>metagenomes</taxon>
        <taxon>organismal metagenomes</taxon>
    </lineage>
</organism>
<accession>A0A6C0AI01</accession>
<dbReference type="EMBL" id="MN740625">
    <property type="protein sequence ID" value="QHS79090.1"/>
    <property type="molecule type" value="Genomic_DNA"/>
</dbReference>
<reference evidence="1" key="1">
    <citation type="journal article" date="2020" name="Nature">
        <title>Giant virus diversity and host interactions through global metagenomics.</title>
        <authorList>
            <person name="Schulz F."/>
            <person name="Roux S."/>
            <person name="Paez-Espino D."/>
            <person name="Jungbluth S."/>
            <person name="Walsh D.A."/>
            <person name="Denef V.J."/>
            <person name="McMahon K.D."/>
            <person name="Konstantinidis K.T."/>
            <person name="Eloe-Fadrosh E.A."/>
            <person name="Kyrpides N.C."/>
            <person name="Woyke T."/>
        </authorList>
    </citation>
    <scope>NUCLEOTIDE SEQUENCE</scope>
    <source>
        <strain evidence="1">GVMAG-S-1035118-87</strain>
    </source>
</reference>
<sequence>MEKEILKKLRGYKAQDDKYEIFSDYYFIKPEQVLEKLVACDYTCYYCKQPVKTDYSCRDKEQWTLDRIDNTMGHNATNVLISCLQCNLKRRNRPVHKFLFTKQLVIHKS</sequence>
<evidence type="ECO:0008006" key="2">
    <source>
        <dbReference type="Google" id="ProtNLM"/>
    </source>
</evidence>
<protein>
    <recommendedName>
        <fullName evidence="2">HNH endonuclease</fullName>
    </recommendedName>
</protein>
<proteinExistence type="predicted"/>